<evidence type="ECO:0000313" key="5">
    <source>
        <dbReference type="EMBL" id="TXD90288.1"/>
    </source>
</evidence>
<dbReference type="RefSeq" id="WP_147085681.1">
    <property type="nucleotide sequence ID" value="NZ_VORM01000004.1"/>
</dbReference>
<evidence type="ECO:0000256" key="2">
    <source>
        <dbReference type="ARBA" id="ARBA00023043"/>
    </source>
</evidence>
<evidence type="ECO:0000313" key="6">
    <source>
        <dbReference type="Proteomes" id="UP000321578"/>
    </source>
</evidence>
<dbReference type="Proteomes" id="UP000321578">
    <property type="component" value="Unassembled WGS sequence"/>
</dbReference>
<dbReference type="PROSITE" id="PS50297">
    <property type="entry name" value="ANK_REP_REGION"/>
    <property type="match status" value="1"/>
</dbReference>
<dbReference type="InterPro" id="IPR002110">
    <property type="entry name" value="Ankyrin_rpt"/>
</dbReference>
<dbReference type="AlphaFoldDB" id="A0A5C6ZJ50"/>
<proteinExistence type="predicted"/>
<feature type="chain" id="PRO_5023115938" evidence="4">
    <location>
        <begin position="21"/>
        <end position="127"/>
    </location>
</feature>
<dbReference type="InterPro" id="IPR050776">
    <property type="entry name" value="Ank_Repeat/CDKN_Inhibitor"/>
</dbReference>
<evidence type="ECO:0000256" key="4">
    <source>
        <dbReference type="SAM" id="SignalP"/>
    </source>
</evidence>
<dbReference type="Gene3D" id="1.25.40.20">
    <property type="entry name" value="Ankyrin repeat-containing domain"/>
    <property type="match status" value="1"/>
</dbReference>
<keyword evidence="6" id="KW-1185">Reference proteome</keyword>
<sequence length="127" mass="13639">MKKTAVIIAIALGCSINALNATNEIATISTKEVVVNQTISPFCLSILKGDYETAKKLIDLGADINAKSLGLTPAMYAAKFNRTDILKLLVEKGAKLKVKSDKGMTAEKYAELSNATDALSYLRQLES</sequence>
<dbReference type="Pfam" id="PF12796">
    <property type="entry name" value="Ank_2"/>
    <property type="match status" value="1"/>
</dbReference>
<dbReference type="EMBL" id="VORO01000004">
    <property type="protein sequence ID" value="TXD90288.1"/>
    <property type="molecule type" value="Genomic_DNA"/>
</dbReference>
<accession>A0A5C6ZJ50</accession>
<feature type="signal peptide" evidence="4">
    <location>
        <begin position="1"/>
        <end position="20"/>
    </location>
</feature>
<dbReference type="PANTHER" id="PTHR24201">
    <property type="entry name" value="ANK_REP_REGION DOMAIN-CONTAINING PROTEIN"/>
    <property type="match status" value="1"/>
</dbReference>
<name>A0A5C6ZJ50_9FLAO</name>
<comment type="caution">
    <text evidence="5">The sequence shown here is derived from an EMBL/GenBank/DDBJ whole genome shotgun (WGS) entry which is preliminary data.</text>
</comment>
<dbReference type="SUPFAM" id="SSF48403">
    <property type="entry name" value="Ankyrin repeat"/>
    <property type="match status" value="1"/>
</dbReference>
<protein>
    <submittedName>
        <fullName evidence="5">Ankyrin repeat domain-containing protein</fullName>
    </submittedName>
</protein>
<dbReference type="OrthoDB" id="1374157at2"/>
<keyword evidence="2 3" id="KW-0040">ANK repeat</keyword>
<dbReference type="PROSITE" id="PS50088">
    <property type="entry name" value="ANK_REPEAT"/>
    <property type="match status" value="1"/>
</dbReference>
<keyword evidence="1" id="KW-0677">Repeat</keyword>
<reference evidence="5 6" key="1">
    <citation type="submission" date="2019-08" db="EMBL/GenBank/DDBJ databases">
        <title>Genomes of Subsaximicrobium wynnwilliamsii strains.</title>
        <authorList>
            <person name="Bowman J.P."/>
        </authorList>
    </citation>
    <scope>NUCLEOTIDE SEQUENCE [LARGE SCALE GENOMIC DNA]</scope>
    <source>
        <strain evidence="5 6">2-80-2</strain>
    </source>
</reference>
<evidence type="ECO:0000256" key="1">
    <source>
        <dbReference type="ARBA" id="ARBA00022737"/>
    </source>
</evidence>
<dbReference type="SMART" id="SM00248">
    <property type="entry name" value="ANK"/>
    <property type="match status" value="2"/>
</dbReference>
<gene>
    <name evidence="5" type="ORF">ESY86_06010</name>
</gene>
<organism evidence="5 6">
    <name type="scientific">Subsaximicrobium wynnwilliamsii</name>
    <dbReference type="NCBI Taxonomy" id="291179"/>
    <lineage>
        <taxon>Bacteria</taxon>
        <taxon>Pseudomonadati</taxon>
        <taxon>Bacteroidota</taxon>
        <taxon>Flavobacteriia</taxon>
        <taxon>Flavobacteriales</taxon>
        <taxon>Flavobacteriaceae</taxon>
        <taxon>Subsaximicrobium</taxon>
    </lineage>
</organism>
<evidence type="ECO:0000256" key="3">
    <source>
        <dbReference type="PROSITE-ProRule" id="PRU00023"/>
    </source>
</evidence>
<keyword evidence="4" id="KW-0732">Signal</keyword>
<dbReference type="InterPro" id="IPR036770">
    <property type="entry name" value="Ankyrin_rpt-contain_sf"/>
</dbReference>
<feature type="repeat" description="ANK" evidence="3">
    <location>
        <begin position="69"/>
        <end position="101"/>
    </location>
</feature>